<name>A0A1L3MEE8_9MICO</name>
<sequence>MSLDRPAWRYVLRTGPGVFLLVIIAAADVGYALWQAPARRGDFDWAVESLGGNMWVLIPVVLLASTVVTMLQTPPGRELHIPIPLRAEVVRLAVAVMLPVFLHGLVLGVIAAWAVSNGSTFHVDTTWQVVRQLLGLAVAACLGVAAGRASRHPAVALIALAGGALIYITTASTLGMTGGMPMLGQQRTPSGMWPTVVVLCAGAIAACGAVWHGRRSAVAAGLSGLVLVSGGLMFPETLWEFRPDVADVRCDNASTVEYCFYPGYGFTNDPARFALDKFNGAAHRAGVTLPARRVEQIVDGSAPTAHRVGQLELDEDMLSGGEVTAHAAVAALVYPVWCSQVYSESPPNDSAVGDLSGWVLYEAGSMSKKDFETIAPSMSGLSKQAQAQRAQKLSDQLTGCRGL</sequence>
<feature type="transmembrane region" description="Helical" evidence="1">
    <location>
        <begin position="127"/>
        <end position="147"/>
    </location>
</feature>
<feature type="transmembrane region" description="Helical" evidence="1">
    <location>
        <begin position="154"/>
        <end position="172"/>
    </location>
</feature>
<reference evidence="2 3" key="1">
    <citation type="submission" date="2015-11" db="EMBL/GenBank/DDBJ databases">
        <authorList>
            <person name="Zhang Y."/>
            <person name="Guo Z."/>
        </authorList>
    </citation>
    <scope>NUCLEOTIDE SEQUENCE [LARGE SCALE GENOMIC DNA]</scope>
    <source>
        <strain evidence="2 3">YFY001</strain>
    </source>
</reference>
<gene>
    <name evidence="2" type="ORF">ASJ30_03435</name>
</gene>
<feature type="transmembrane region" description="Helical" evidence="1">
    <location>
        <begin position="12"/>
        <end position="34"/>
    </location>
</feature>
<keyword evidence="1" id="KW-0472">Membrane</keyword>
<dbReference type="KEGG" id="jte:ASJ30_03435"/>
<protein>
    <submittedName>
        <fullName evidence="2">Uncharacterized protein</fullName>
    </submittedName>
</protein>
<evidence type="ECO:0000313" key="2">
    <source>
        <dbReference type="EMBL" id="APH00700.1"/>
    </source>
</evidence>
<feature type="transmembrane region" description="Helical" evidence="1">
    <location>
        <begin position="92"/>
        <end position="115"/>
    </location>
</feature>
<dbReference type="Proteomes" id="UP000182938">
    <property type="component" value="Chromosome"/>
</dbReference>
<proteinExistence type="predicted"/>
<keyword evidence="3" id="KW-1185">Reference proteome</keyword>
<dbReference type="EMBL" id="CP013290">
    <property type="protein sequence ID" value="APH00700.1"/>
    <property type="molecule type" value="Genomic_DNA"/>
</dbReference>
<evidence type="ECO:0000313" key="3">
    <source>
        <dbReference type="Proteomes" id="UP000182938"/>
    </source>
</evidence>
<keyword evidence="1" id="KW-0812">Transmembrane</keyword>
<feature type="transmembrane region" description="Helical" evidence="1">
    <location>
        <begin position="192"/>
        <end position="211"/>
    </location>
</feature>
<feature type="transmembrane region" description="Helical" evidence="1">
    <location>
        <begin position="218"/>
        <end position="235"/>
    </location>
</feature>
<organism evidence="2 3">
    <name type="scientific">Janibacter indicus</name>
    <dbReference type="NCBI Taxonomy" id="857417"/>
    <lineage>
        <taxon>Bacteria</taxon>
        <taxon>Bacillati</taxon>
        <taxon>Actinomycetota</taxon>
        <taxon>Actinomycetes</taxon>
        <taxon>Micrococcales</taxon>
        <taxon>Intrasporangiaceae</taxon>
        <taxon>Janibacter</taxon>
    </lineage>
</organism>
<accession>A0A1L3MEE8</accession>
<dbReference type="AlphaFoldDB" id="A0A1L3MEE8"/>
<feature type="transmembrane region" description="Helical" evidence="1">
    <location>
        <begin position="54"/>
        <end position="71"/>
    </location>
</feature>
<keyword evidence="1" id="KW-1133">Transmembrane helix</keyword>
<evidence type="ECO:0000256" key="1">
    <source>
        <dbReference type="SAM" id="Phobius"/>
    </source>
</evidence>